<protein>
    <recommendedName>
        <fullName evidence="4">MobA/MobL protein domain-containing protein</fullName>
    </recommendedName>
</protein>
<comment type="similarity">
    <text evidence="1">Belongs to the MobA/MobL family.</text>
</comment>
<feature type="domain" description="MobA/MobL protein" evidence="4">
    <location>
        <begin position="17"/>
        <end position="60"/>
    </location>
</feature>
<feature type="region of interest" description="Disordered" evidence="3">
    <location>
        <begin position="133"/>
        <end position="168"/>
    </location>
</feature>
<feature type="compositionally biased region" description="Basic and acidic residues" evidence="3">
    <location>
        <begin position="139"/>
        <end position="168"/>
    </location>
</feature>
<accession>A0AAW8LXF9</accession>
<evidence type="ECO:0000256" key="2">
    <source>
        <dbReference type="ARBA" id="ARBA00022971"/>
    </source>
</evidence>
<comment type="caution">
    <text evidence="5">The sequence shown here is derived from an EMBL/GenBank/DDBJ whole genome shotgun (WGS) entry which is preliminary data.</text>
</comment>
<keyword evidence="2" id="KW-0184">Conjugation</keyword>
<dbReference type="InterPro" id="IPR005053">
    <property type="entry name" value="MobA_MobL"/>
</dbReference>
<proteinExistence type="inferred from homology"/>
<sequence length="258" mass="28641">MAIYHCSVKPVGRSAGKSAVAAIAYRTASKILNQRDGIIHDFTAKTGVVHTEIILPDGIDAPWPSCQTIADATGRSVKTIQRAVHEPEVKGWFDIQRGNGVGYNTEYRPSEPSILRASDAREKTDKVVTLYPDKGGQIRPERRSDVSGEERQICPPNPEKEKINRPNPREDAPLVFVAETKADQVEQWCAWLRRHGLPSIETLGLPTVKTGKPGYALPGYWPPDETSPGALDWIAFFSRRPDHIATETPRQTDLRRAS</sequence>
<evidence type="ECO:0000256" key="3">
    <source>
        <dbReference type="SAM" id="MobiDB-lite"/>
    </source>
</evidence>
<evidence type="ECO:0000313" key="5">
    <source>
        <dbReference type="EMBL" id="MDR6703511.1"/>
    </source>
</evidence>
<dbReference type="AlphaFoldDB" id="A0AAW8LXF9"/>
<dbReference type="RefSeq" id="WP_209689484.1">
    <property type="nucleotide sequence ID" value="NZ_JAGIPM010000003.1"/>
</dbReference>
<organism evidence="5 6">
    <name type="scientific">Agrobacterium tumefaciens</name>
    <dbReference type="NCBI Taxonomy" id="358"/>
    <lineage>
        <taxon>Bacteria</taxon>
        <taxon>Pseudomonadati</taxon>
        <taxon>Pseudomonadota</taxon>
        <taxon>Alphaproteobacteria</taxon>
        <taxon>Hyphomicrobiales</taxon>
        <taxon>Rhizobiaceae</taxon>
        <taxon>Rhizobium/Agrobacterium group</taxon>
        <taxon>Agrobacterium</taxon>
        <taxon>Agrobacterium tumefaciens complex</taxon>
    </lineage>
</organism>
<gene>
    <name evidence="5" type="ORF">J2W61_003383</name>
</gene>
<dbReference type="Proteomes" id="UP001265315">
    <property type="component" value="Unassembled WGS sequence"/>
</dbReference>
<dbReference type="Gene3D" id="3.30.930.30">
    <property type="match status" value="1"/>
</dbReference>
<name>A0AAW8LXF9_AGRTU</name>
<evidence type="ECO:0000259" key="4">
    <source>
        <dbReference type="Pfam" id="PF03389"/>
    </source>
</evidence>
<dbReference type="Pfam" id="PF03389">
    <property type="entry name" value="MobA_MobL"/>
    <property type="match status" value="1"/>
</dbReference>
<evidence type="ECO:0000256" key="1">
    <source>
        <dbReference type="ARBA" id="ARBA00010873"/>
    </source>
</evidence>
<dbReference type="EMBL" id="JAVDSW010000003">
    <property type="protein sequence ID" value="MDR6703511.1"/>
    <property type="molecule type" value="Genomic_DNA"/>
</dbReference>
<reference evidence="5" key="1">
    <citation type="submission" date="2023-07" db="EMBL/GenBank/DDBJ databases">
        <title>Sorghum-associated microbial communities from plants grown in Nebraska, USA.</title>
        <authorList>
            <person name="Schachtman D."/>
        </authorList>
    </citation>
    <scope>NUCLEOTIDE SEQUENCE</scope>
    <source>
        <strain evidence="5">1457</strain>
    </source>
</reference>
<evidence type="ECO:0000313" key="6">
    <source>
        <dbReference type="Proteomes" id="UP001265315"/>
    </source>
</evidence>